<gene>
    <name evidence="1" type="ORF">SGADD03_00983</name>
</gene>
<evidence type="ECO:0008006" key="3">
    <source>
        <dbReference type="Google" id="ProtNLM"/>
    </source>
</evidence>
<protein>
    <recommendedName>
        <fullName evidence="3">Phage protein</fullName>
    </recommendedName>
</protein>
<dbReference type="PATRIC" id="fig|315405.12.peg.1156"/>
<proteinExistence type="predicted"/>
<dbReference type="RefSeq" id="WP_061459920.1">
    <property type="nucleotide sequence ID" value="NZ_KQ970571.1"/>
</dbReference>
<reference evidence="1 2" key="1">
    <citation type="submission" date="2016-01" db="EMBL/GenBank/DDBJ databases">
        <title>Highly variable Streptococcus oralis are common among viridans streptococci isolated from primates.</title>
        <authorList>
            <person name="Denapaite D."/>
            <person name="Rieger M."/>
            <person name="Koendgen S."/>
            <person name="Brueckner R."/>
            <person name="Ochigava I."/>
            <person name="Kappeler P."/>
            <person name="Maetz-Rensing K."/>
            <person name="Leendertz F."/>
            <person name="Hakenbeck R."/>
        </authorList>
    </citation>
    <scope>NUCLEOTIDE SEQUENCE [LARGE SCALE GENOMIC DNA]</scope>
    <source>
        <strain evidence="1 2">DD03</strain>
    </source>
</reference>
<comment type="caution">
    <text evidence="1">The sequence shown here is derived from an EMBL/GenBank/DDBJ whole genome shotgun (WGS) entry which is preliminary data.</text>
</comment>
<sequence length="83" mass="9509">MMSSKKSSDDLTTLDRLKIANSLLKEIDDKRGNFDDFVFYSSYGEIKISLPENIKEEYANVTENYVKGITRLIKEVSELPVVD</sequence>
<dbReference type="AlphaFoldDB" id="A0A139R318"/>
<evidence type="ECO:0000313" key="2">
    <source>
        <dbReference type="Proteomes" id="UP000071927"/>
    </source>
</evidence>
<accession>A0A139R318</accession>
<dbReference type="Proteomes" id="UP000071927">
    <property type="component" value="Unassembled WGS sequence"/>
</dbReference>
<name>A0A139R318_9STRE</name>
<organism evidence="1 2">
    <name type="scientific">Streptococcus gallolyticus</name>
    <dbReference type="NCBI Taxonomy" id="315405"/>
    <lineage>
        <taxon>Bacteria</taxon>
        <taxon>Bacillati</taxon>
        <taxon>Bacillota</taxon>
        <taxon>Bacilli</taxon>
        <taxon>Lactobacillales</taxon>
        <taxon>Streptococcaceae</taxon>
        <taxon>Streptococcus</taxon>
    </lineage>
</organism>
<evidence type="ECO:0000313" key="1">
    <source>
        <dbReference type="EMBL" id="KXU09199.1"/>
    </source>
</evidence>
<dbReference type="EMBL" id="LQXV01000164">
    <property type="protein sequence ID" value="KXU09199.1"/>
    <property type="molecule type" value="Genomic_DNA"/>
</dbReference>